<keyword evidence="4" id="KW-0862">Zinc</keyword>
<protein>
    <recommendedName>
        <fullName evidence="11">Homeobox domain-containing protein</fullName>
    </recommendedName>
</protein>
<dbReference type="Gene3D" id="1.10.10.60">
    <property type="entry name" value="Homeodomain-like"/>
    <property type="match status" value="1"/>
</dbReference>
<evidence type="ECO:0000256" key="1">
    <source>
        <dbReference type="ARBA" id="ARBA00023125"/>
    </source>
</evidence>
<dbReference type="SUPFAM" id="SSF46689">
    <property type="entry name" value="Homeodomain-like"/>
    <property type="match status" value="1"/>
</dbReference>
<evidence type="ECO:0000256" key="4">
    <source>
        <dbReference type="PROSITE-ProRule" id="PRU00042"/>
    </source>
</evidence>
<proteinExistence type="predicted"/>
<feature type="compositionally biased region" description="Basic residues" evidence="6">
    <location>
        <begin position="294"/>
        <end position="308"/>
    </location>
</feature>
<feature type="region of interest" description="Disordered" evidence="6">
    <location>
        <begin position="179"/>
        <end position="316"/>
    </location>
</feature>
<dbReference type="PROSITE" id="PS50071">
    <property type="entry name" value="HOMEOBOX_2"/>
    <property type="match status" value="1"/>
</dbReference>
<evidence type="ECO:0000259" key="7">
    <source>
        <dbReference type="PROSITE" id="PS50071"/>
    </source>
</evidence>
<keyword evidence="4" id="KW-0479">Metal-binding</keyword>
<comment type="caution">
    <text evidence="9">The sequence shown here is derived from an EMBL/GenBank/DDBJ whole genome shotgun (WGS) entry which is preliminary data.</text>
</comment>
<evidence type="ECO:0000256" key="3">
    <source>
        <dbReference type="ARBA" id="ARBA00023242"/>
    </source>
</evidence>
<feature type="domain" description="C2H2-type" evidence="8">
    <location>
        <begin position="324"/>
        <end position="352"/>
    </location>
</feature>
<evidence type="ECO:0000256" key="2">
    <source>
        <dbReference type="ARBA" id="ARBA00023155"/>
    </source>
</evidence>
<dbReference type="InterPro" id="IPR050224">
    <property type="entry name" value="TALE_homeobox"/>
</dbReference>
<keyword evidence="4" id="KW-0863">Zinc-finger</keyword>
<comment type="subcellular location">
    <subcellularLocation>
        <location evidence="5">Nucleus</location>
    </subcellularLocation>
</comment>
<evidence type="ECO:0008006" key="11">
    <source>
        <dbReference type="Google" id="ProtNLM"/>
    </source>
</evidence>
<keyword evidence="1 5" id="KW-0238">DNA-binding</keyword>
<reference evidence="9 10" key="1">
    <citation type="submission" date="2019-06" db="EMBL/GenBank/DDBJ databases">
        <authorList>
            <person name="Broberg M."/>
        </authorList>
    </citation>
    <scope>NUCLEOTIDE SEQUENCE [LARGE SCALE GENOMIC DNA]</scope>
</reference>
<keyword evidence="10" id="KW-1185">Reference proteome</keyword>
<dbReference type="Pfam" id="PF05920">
    <property type="entry name" value="Homeobox_KN"/>
    <property type="match status" value="1"/>
</dbReference>
<dbReference type="CDD" id="cd00086">
    <property type="entry name" value="homeodomain"/>
    <property type="match status" value="1"/>
</dbReference>
<dbReference type="InterPro" id="IPR001356">
    <property type="entry name" value="HD"/>
</dbReference>
<dbReference type="PANTHER" id="PTHR11850">
    <property type="entry name" value="HOMEOBOX PROTEIN TRANSCRIPTION FACTORS"/>
    <property type="match status" value="1"/>
</dbReference>
<feature type="domain" description="Homeobox" evidence="7">
    <location>
        <begin position="118"/>
        <end position="181"/>
    </location>
</feature>
<evidence type="ECO:0000256" key="5">
    <source>
        <dbReference type="PROSITE-ProRule" id="PRU00108"/>
    </source>
</evidence>
<dbReference type="EMBL" id="CABFNS010000209">
    <property type="protein sequence ID" value="VUC20673.1"/>
    <property type="molecule type" value="Genomic_DNA"/>
</dbReference>
<feature type="region of interest" description="Disordered" evidence="6">
    <location>
        <begin position="802"/>
        <end position="836"/>
    </location>
</feature>
<accession>A0ABY6TSJ8</accession>
<feature type="compositionally biased region" description="Low complexity" evidence="6">
    <location>
        <begin position="264"/>
        <end position="285"/>
    </location>
</feature>
<dbReference type="Proteomes" id="UP000766486">
    <property type="component" value="Unassembled WGS sequence"/>
</dbReference>
<feature type="compositionally biased region" description="Pro residues" evidence="6">
    <location>
        <begin position="805"/>
        <end position="815"/>
    </location>
</feature>
<evidence type="ECO:0000313" key="10">
    <source>
        <dbReference type="Proteomes" id="UP000766486"/>
    </source>
</evidence>
<dbReference type="InterPro" id="IPR009057">
    <property type="entry name" value="Homeodomain-like_sf"/>
</dbReference>
<feature type="compositionally biased region" description="Polar residues" evidence="6">
    <location>
        <begin position="92"/>
        <end position="113"/>
    </location>
</feature>
<evidence type="ECO:0000313" key="9">
    <source>
        <dbReference type="EMBL" id="VUC20673.1"/>
    </source>
</evidence>
<keyword evidence="2 5" id="KW-0371">Homeobox</keyword>
<dbReference type="InterPro" id="IPR013087">
    <property type="entry name" value="Znf_C2H2_type"/>
</dbReference>
<evidence type="ECO:0000259" key="8">
    <source>
        <dbReference type="PROSITE" id="PS50157"/>
    </source>
</evidence>
<dbReference type="InterPro" id="IPR008422">
    <property type="entry name" value="KN_HD"/>
</dbReference>
<feature type="region of interest" description="Disordered" evidence="6">
    <location>
        <begin position="92"/>
        <end position="122"/>
    </location>
</feature>
<sequence>MDHPDDSFHLFPSPFEPGLDVLPSAESNDPAGFDYFDDLLGGVNDSMDVSGNQFGSDSLALDQHLDALPHDSFNLPSFVPLANLDTAGFGPITQTSSANSSQPQTPTLQTAASTPKEALPPKIGTRFSKESLRILRSWLTAHGRHPFPTDEERESLQRQTGLTKVQILNWLANARRRGKIPEYQASPRTQSPSGKPIDIPQRPGTPAVNRQASQMNPLERWFDSPPDSEPANPNAIARAMASGGPFGLGNTPAVDTNPLGGFHSTPGSSNGTSGSSDGSAYSYDSQNSAGSAKLPRRHRLRRKTRAAKRRNDAKTSLQAPLNTFQCTFCTETFKTKHIWQRHEKSLHIALEKWLCAPQGPRIVKEDGTISCVYCDQINPDNAHIESHNFTACQERSADERTFHRKDHLGQHLRLVHNVKPEHLNWQLNAWKMDIPETRSRCGFCGIEMDTWSARVDHLAEHFKMGSTMAEWSGGWGFDPDVSNRISYSMPPCRSYIIDASIDMIDHERHAPFPFSASNAPLESPPNAFELIKLELMYYLENCYDSSGRLPSAEELHVEACRILFAADVPHINENKNADHGPHEPADSWLRDLIMSSDIIIQKARLAPLRINSECRLSYTGIIGKNDIFESCPLEAQLVKFVQTRGNMAISDMELQQEACRIILLMERESVSMSDIATTWLVEMVKASTSWLFPFRQRISAPSPEPELDLSTMSRITGSSKLDTILQNYNILETKLAELVQNLLAHGVHPDDANLRQMFLAAIDEFGDAEWKAVASNNDAWMRRFKRKHLPWTVGAAGDVSFALGNPPPSISPHPPGSQQLRQDEHSGINTPDSGPAIHLPKRGYYFLNDPSFDRIVTRELARFAAATMSPHNPNQHVPTDEELRHQARWIMFEDGDPWNLTTADNDEWLRRFKRDVGILDNGPGLDPKEWYGGERDETR</sequence>
<dbReference type="PROSITE" id="PS50157">
    <property type="entry name" value="ZINC_FINGER_C2H2_2"/>
    <property type="match status" value="1"/>
</dbReference>
<keyword evidence="3 5" id="KW-0539">Nucleus</keyword>
<dbReference type="PROSITE" id="PS00028">
    <property type="entry name" value="ZINC_FINGER_C2H2_1"/>
    <property type="match status" value="1"/>
</dbReference>
<feature type="DNA-binding region" description="Homeobox" evidence="5">
    <location>
        <begin position="120"/>
        <end position="182"/>
    </location>
</feature>
<dbReference type="SMART" id="SM00389">
    <property type="entry name" value="HOX"/>
    <property type="match status" value="1"/>
</dbReference>
<dbReference type="SMART" id="SM00355">
    <property type="entry name" value="ZnF_C2H2"/>
    <property type="match status" value="2"/>
</dbReference>
<organism evidence="9 10">
    <name type="scientific">Bionectria ochroleuca</name>
    <name type="common">Gliocladium roseum</name>
    <dbReference type="NCBI Taxonomy" id="29856"/>
    <lineage>
        <taxon>Eukaryota</taxon>
        <taxon>Fungi</taxon>
        <taxon>Dikarya</taxon>
        <taxon>Ascomycota</taxon>
        <taxon>Pezizomycotina</taxon>
        <taxon>Sordariomycetes</taxon>
        <taxon>Hypocreomycetidae</taxon>
        <taxon>Hypocreales</taxon>
        <taxon>Bionectriaceae</taxon>
        <taxon>Clonostachys</taxon>
    </lineage>
</organism>
<gene>
    <name evidence="9" type="ORF">CLO192961_LOCUS28735</name>
</gene>
<evidence type="ECO:0000256" key="6">
    <source>
        <dbReference type="SAM" id="MobiDB-lite"/>
    </source>
</evidence>
<name>A0ABY6TSJ8_BIOOC</name>